<comment type="caution">
    <text evidence="1">The sequence shown here is derived from an EMBL/GenBank/DDBJ whole genome shotgun (WGS) entry which is preliminary data.</text>
</comment>
<protein>
    <submittedName>
        <fullName evidence="1">Uncharacterized protein</fullName>
    </submittedName>
</protein>
<accession>A0A0R2JRA8</accession>
<sequence length="124" mass="14673">MLITVRDDKRKIAMGLLSYLPEYKDISVTQREMDWYLAAPNRQLYLWQDDKSHHFMGLVGTEAVFDSLVVHHLIFSVEVASNDRFALRKAMLDALQRQNQTKVIMGNVRNQRLINEWREQQTHE</sequence>
<dbReference type="Proteomes" id="UP000051673">
    <property type="component" value="Unassembled WGS sequence"/>
</dbReference>
<keyword evidence="2" id="KW-1185">Reference proteome</keyword>
<proteinExistence type="predicted"/>
<evidence type="ECO:0000313" key="1">
    <source>
        <dbReference type="EMBL" id="KRN76756.1"/>
    </source>
</evidence>
<gene>
    <name evidence="1" type="ORF">IV67_GL000262</name>
</gene>
<evidence type="ECO:0000313" key="2">
    <source>
        <dbReference type="Proteomes" id="UP000051673"/>
    </source>
</evidence>
<dbReference type="EMBL" id="JQCD01000024">
    <property type="protein sequence ID" value="KRN76756.1"/>
    <property type="molecule type" value="Genomic_DNA"/>
</dbReference>
<dbReference type="AlphaFoldDB" id="A0A0R2JRA8"/>
<dbReference type="STRING" id="1620.IV67_GL000262"/>
<reference evidence="1 2" key="1">
    <citation type="journal article" date="2015" name="Genome Announc.">
        <title>Expanding the biotechnology potential of lactobacilli through comparative genomics of 213 strains and associated genera.</title>
        <authorList>
            <person name="Sun Z."/>
            <person name="Harris H.M."/>
            <person name="McCann A."/>
            <person name="Guo C."/>
            <person name="Argimon S."/>
            <person name="Zhang W."/>
            <person name="Yang X."/>
            <person name="Jeffery I.B."/>
            <person name="Cooney J.C."/>
            <person name="Kagawa T.F."/>
            <person name="Liu W."/>
            <person name="Song Y."/>
            <person name="Salvetti E."/>
            <person name="Wrobel A."/>
            <person name="Rasinkangas P."/>
            <person name="Parkhill J."/>
            <person name="Rea M.C."/>
            <person name="O'Sullivan O."/>
            <person name="Ritari J."/>
            <person name="Douillard F.P."/>
            <person name="Paul Ross R."/>
            <person name="Yang R."/>
            <person name="Briner A.E."/>
            <person name="Felis G.E."/>
            <person name="de Vos W.M."/>
            <person name="Barrangou R."/>
            <person name="Klaenhammer T.R."/>
            <person name="Caufield P.W."/>
            <person name="Cui Y."/>
            <person name="Zhang H."/>
            <person name="O'Toole P.W."/>
        </authorList>
    </citation>
    <scope>NUCLEOTIDE SEQUENCE [LARGE SCALE GENOMIC DNA]</scope>
    <source>
        <strain evidence="1 2">DSM 20014</strain>
    </source>
</reference>
<dbReference type="OrthoDB" id="2189687at2"/>
<dbReference type="RefSeq" id="WP_057787417.1">
    <property type="nucleotide sequence ID" value="NZ_JQCD01000024.1"/>
</dbReference>
<organism evidence="1 2">
    <name type="scientific">Weissella minor</name>
    <dbReference type="NCBI Taxonomy" id="1620"/>
    <lineage>
        <taxon>Bacteria</taxon>
        <taxon>Bacillati</taxon>
        <taxon>Bacillota</taxon>
        <taxon>Bacilli</taxon>
        <taxon>Lactobacillales</taxon>
        <taxon>Lactobacillaceae</taxon>
        <taxon>Weissella</taxon>
    </lineage>
</organism>
<dbReference type="PATRIC" id="fig|1620.3.peg.268"/>
<name>A0A0R2JRA8_9LACO</name>